<accession>A0A4V2UYD6</accession>
<dbReference type="Pfam" id="PF00700">
    <property type="entry name" value="Flagellin_C"/>
    <property type="match status" value="1"/>
</dbReference>
<dbReference type="PANTHER" id="PTHR42792:SF2">
    <property type="entry name" value="FLAGELLIN"/>
    <property type="match status" value="1"/>
</dbReference>
<dbReference type="SUPFAM" id="SSF64518">
    <property type="entry name" value="Phase 1 flagellin"/>
    <property type="match status" value="1"/>
</dbReference>
<evidence type="ECO:0000256" key="3">
    <source>
        <dbReference type="RuleBase" id="RU362073"/>
    </source>
</evidence>
<dbReference type="InterPro" id="IPR042187">
    <property type="entry name" value="Flagellin_C_sub2"/>
</dbReference>
<dbReference type="GO" id="GO:0009288">
    <property type="term" value="C:bacterial-type flagellum"/>
    <property type="evidence" value="ECO:0007669"/>
    <property type="project" value="UniProtKB-SubCell"/>
</dbReference>
<feature type="domain" description="Flagellin C-terminal" evidence="5">
    <location>
        <begin position="395"/>
        <end position="480"/>
    </location>
</feature>
<dbReference type="Proteomes" id="UP000295525">
    <property type="component" value="Unassembled WGS sequence"/>
</dbReference>
<dbReference type="InterPro" id="IPR001492">
    <property type="entry name" value="Flagellin"/>
</dbReference>
<keyword evidence="3" id="KW-0964">Secreted</keyword>
<comment type="caution">
    <text evidence="6">The sequence shown here is derived from an EMBL/GenBank/DDBJ whole genome shotgun (WGS) entry which is preliminary data.</text>
</comment>
<evidence type="ECO:0000259" key="4">
    <source>
        <dbReference type="Pfam" id="PF00669"/>
    </source>
</evidence>
<dbReference type="PANTHER" id="PTHR42792">
    <property type="entry name" value="FLAGELLIN"/>
    <property type="match status" value="1"/>
</dbReference>
<dbReference type="OrthoDB" id="9796789at2"/>
<dbReference type="Pfam" id="PF00669">
    <property type="entry name" value="Flagellin_N"/>
    <property type="match status" value="1"/>
</dbReference>
<keyword evidence="2 3" id="KW-0975">Bacterial flagellum</keyword>
<gene>
    <name evidence="6" type="ORF">EDC26_10723</name>
</gene>
<organism evidence="6 7">
    <name type="scientific">Paralcaligenes ureilyticus</name>
    <dbReference type="NCBI Taxonomy" id="627131"/>
    <lineage>
        <taxon>Bacteria</taxon>
        <taxon>Pseudomonadati</taxon>
        <taxon>Pseudomonadota</taxon>
        <taxon>Betaproteobacteria</taxon>
        <taxon>Burkholderiales</taxon>
        <taxon>Alcaligenaceae</taxon>
        <taxon>Paralcaligenes</taxon>
    </lineage>
</organism>
<evidence type="ECO:0000259" key="5">
    <source>
        <dbReference type="Pfam" id="PF00700"/>
    </source>
</evidence>
<dbReference type="PRINTS" id="PR00207">
    <property type="entry name" value="FLAGELLIN"/>
</dbReference>
<reference evidence="6 7" key="1">
    <citation type="submission" date="2019-03" db="EMBL/GenBank/DDBJ databases">
        <title>Genomic Encyclopedia of Type Strains, Phase IV (KMG-IV): sequencing the most valuable type-strain genomes for metagenomic binning, comparative biology and taxonomic classification.</title>
        <authorList>
            <person name="Goeker M."/>
        </authorList>
    </citation>
    <scope>NUCLEOTIDE SEQUENCE [LARGE SCALE GENOMIC DNA]</scope>
    <source>
        <strain evidence="6 7">DSM 24591</strain>
    </source>
</reference>
<dbReference type="Gene3D" id="2.30.220.10">
    <property type="entry name" value="f41 fragment of flagellin, C-terminal domain"/>
    <property type="match status" value="1"/>
</dbReference>
<dbReference type="AlphaFoldDB" id="A0A4V2UYD6"/>
<keyword evidence="6" id="KW-0969">Cilium</keyword>
<proteinExistence type="inferred from homology"/>
<comment type="similarity">
    <text evidence="1 3">Belongs to the bacterial flagellin family.</text>
</comment>
<dbReference type="InterPro" id="IPR046358">
    <property type="entry name" value="Flagellin_C"/>
</dbReference>
<comment type="function">
    <text evidence="3">Flagellin is the subunit protein which polymerizes to form the filaments of bacterial flagella.</text>
</comment>
<sequence>MSMFINTNMLSLNAQRNLNTSQTALSTALERLSSGLRINSAKDDAAGMSIAARMTSQITGMDQGARNANDAVSLTQTAEGALNNVANNLQRMRELAVQAANATNSSSDRTALQNEFAQLSAENDRVATTTKFNGVAVIDGSFKNQNFQVGANAGDTITIDSIGNAQSSSIGQTYAVTAGANTTGAIVAGDLTINGTTIQASIATSVPGQSADSAFAIAAAINASSVSGVTASAKAATVTGGAAPTANTTMAAGELSINGISVGAVAGGGTAAIQGSNVAAAINLISNQSGVVATADATTGVLTLTAADGRDIVLAGTATPANNLTSTGLTTGGAATTGTVVLNTGSSSAPVLIGGTSAATALKAGFTTGSLATAIATKSVSTLDISSAAGAVTAMQSLDAALASVNASKSSLGAYQNRFTSAITNIQNASQNLTEARSRIQDTDFAAETANLTRGQILQQAGTAMLAQANQLPNGVMALLR</sequence>
<dbReference type="GO" id="GO:0005198">
    <property type="term" value="F:structural molecule activity"/>
    <property type="evidence" value="ECO:0007669"/>
    <property type="project" value="UniProtKB-UniRule"/>
</dbReference>
<dbReference type="RefSeq" id="WP_132582382.1">
    <property type="nucleotide sequence ID" value="NZ_SMAJ01000007.1"/>
</dbReference>
<keyword evidence="7" id="KW-1185">Reference proteome</keyword>
<name>A0A4V2UYD6_9BURK</name>
<keyword evidence="6" id="KW-0966">Cell projection</keyword>
<dbReference type="InterPro" id="IPR001029">
    <property type="entry name" value="Flagellin_N"/>
</dbReference>
<evidence type="ECO:0000256" key="2">
    <source>
        <dbReference type="ARBA" id="ARBA00023143"/>
    </source>
</evidence>
<dbReference type="EMBL" id="SMAJ01000007">
    <property type="protein sequence ID" value="TCT06968.1"/>
    <property type="molecule type" value="Genomic_DNA"/>
</dbReference>
<comment type="subcellular location">
    <subcellularLocation>
        <location evidence="3">Secreted</location>
    </subcellularLocation>
    <subcellularLocation>
        <location evidence="3">Bacterial flagellum</location>
    </subcellularLocation>
</comment>
<keyword evidence="6" id="KW-0282">Flagellum</keyword>
<dbReference type="Gene3D" id="2.170.280.10">
    <property type="entry name" value="f41 fragment of flagellin, middle domain"/>
    <property type="match status" value="1"/>
</dbReference>
<dbReference type="GO" id="GO:0005576">
    <property type="term" value="C:extracellular region"/>
    <property type="evidence" value="ECO:0007669"/>
    <property type="project" value="UniProtKB-SubCell"/>
</dbReference>
<evidence type="ECO:0000313" key="6">
    <source>
        <dbReference type="EMBL" id="TCT06968.1"/>
    </source>
</evidence>
<evidence type="ECO:0000313" key="7">
    <source>
        <dbReference type="Proteomes" id="UP000295525"/>
    </source>
</evidence>
<dbReference type="Gene3D" id="6.10.10.10">
    <property type="entry name" value="Flagellar export chaperone, C-terminal domain"/>
    <property type="match status" value="1"/>
</dbReference>
<protein>
    <recommendedName>
        <fullName evidence="3">Flagellin</fullName>
    </recommendedName>
</protein>
<dbReference type="Gene3D" id="1.20.1330.10">
    <property type="entry name" value="f41 fragment of flagellin, N-terminal domain"/>
    <property type="match status" value="1"/>
</dbReference>
<feature type="domain" description="Flagellin N-terminal" evidence="4">
    <location>
        <begin position="5"/>
        <end position="142"/>
    </location>
</feature>
<dbReference type="Gene3D" id="6.10.280.190">
    <property type="match status" value="1"/>
</dbReference>
<evidence type="ECO:0000256" key="1">
    <source>
        <dbReference type="ARBA" id="ARBA00005709"/>
    </source>
</evidence>